<dbReference type="Proteomes" id="UP000234881">
    <property type="component" value="Unassembled WGS sequence"/>
</dbReference>
<proteinExistence type="predicted"/>
<feature type="domain" description="N-acetyltransferase" evidence="1">
    <location>
        <begin position="24"/>
        <end position="185"/>
    </location>
</feature>
<accession>A0A2N5XPR5</accession>
<comment type="caution">
    <text evidence="2">The sequence shown here is derived from an EMBL/GenBank/DDBJ whole genome shotgun (WGS) entry which is preliminary data.</text>
</comment>
<dbReference type="GO" id="GO:0016747">
    <property type="term" value="F:acyltransferase activity, transferring groups other than amino-acyl groups"/>
    <property type="evidence" value="ECO:0007669"/>
    <property type="project" value="InterPro"/>
</dbReference>
<dbReference type="OrthoDB" id="9804153at2"/>
<dbReference type="InterPro" id="IPR000182">
    <property type="entry name" value="GNAT_dom"/>
</dbReference>
<dbReference type="SUPFAM" id="SSF55729">
    <property type="entry name" value="Acyl-CoA N-acyltransferases (Nat)"/>
    <property type="match status" value="1"/>
</dbReference>
<protein>
    <recommendedName>
        <fullName evidence="1">N-acetyltransferase domain-containing protein</fullName>
    </recommendedName>
</protein>
<organism evidence="2 3">
    <name type="scientific">Cohaesibacter celericrescens</name>
    <dbReference type="NCBI Taxonomy" id="2067669"/>
    <lineage>
        <taxon>Bacteria</taxon>
        <taxon>Pseudomonadati</taxon>
        <taxon>Pseudomonadota</taxon>
        <taxon>Alphaproteobacteria</taxon>
        <taxon>Hyphomicrobiales</taxon>
        <taxon>Cohaesibacteraceae</taxon>
    </lineage>
</organism>
<dbReference type="Pfam" id="PF13302">
    <property type="entry name" value="Acetyltransf_3"/>
    <property type="match status" value="1"/>
</dbReference>
<evidence type="ECO:0000313" key="2">
    <source>
        <dbReference type="EMBL" id="PLW76420.1"/>
    </source>
</evidence>
<evidence type="ECO:0000313" key="3">
    <source>
        <dbReference type="Proteomes" id="UP000234881"/>
    </source>
</evidence>
<dbReference type="InterPro" id="IPR016181">
    <property type="entry name" value="Acyl_CoA_acyltransferase"/>
</dbReference>
<dbReference type="PANTHER" id="PTHR43792">
    <property type="entry name" value="GNAT FAMILY, PUTATIVE (AFU_ORTHOLOGUE AFUA_3G00765)-RELATED-RELATED"/>
    <property type="match status" value="1"/>
</dbReference>
<evidence type="ECO:0000259" key="1">
    <source>
        <dbReference type="PROSITE" id="PS51186"/>
    </source>
</evidence>
<dbReference type="PROSITE" id="PS51186">
    <property type="entry name" value="GNAT"/>
    <property type="match status" value="1"/>
</dbReference>
<gene>
    <name evidence="2" type="ORF">C0081_16210</name>
</gene>
<sequence>MLDIDKKLQQTEPDCSEGLGNKNFLLRQPAQADLDMLVASATNPVLAKNLCSNWLPTSSRAADLWFASHNQETNPTDFPFVLTDMKGNYLGTACLMLQEERTQAEISIMICRDKWQNGYATRAIQALADFAFSNPNQNHPKLQTVTAQCRVSCRKSRRIVEKCGFQYSGTGMAQSPHYRGMIPIDRYHLDRGIWTAIRHWAGASHMPIYRNQPTNQPLEVKGAA</sequence>
<keyword evidence="3" id="KW-1185">Reference proteome</keyword>
<dbReference type="RefSeq" id="WP_101534855.1">
    <property type="nucleotide sequence ID" value="NZ_JBFHIU010000030.1"/>
</dbReference>
<name>A0A2N5XPR5_9HYPH</name>
<dbReference type="EMBL" id="PKUQ01000031">
    <property type="protein sequence ID" value="PLW76420.1"/>
    <property type="molecule type" value="Genomic_DNA"/>
</dbReference>
<reference evidence="2 3" key="1">
    <citation type="submission" date="2018-01" db="EMBL/GenBank/DDBJ databases">
        <title>The draft genome sequence of Cohaesibacter sp. H1304.</title>
        <authorList>
            <person name="Wang N.-N."/>
            <person name="Du Z.-J."/>
        </authorList>
    </citation>
    <scope>NUCLEOTIDE SEQUENCE [LARGE SCALE GENOMIC DNA]</scope>
    <source>
        <strain evidence="2 3">H1304</strain>
    </source>
</reference>
<dbReference type="AlphaFoldDB" id="A0A2N5XPR5"/>
<dbReference type="Gene3D" id="3.40.630.30">
    <property type="match status" value="1"/>
</dbReference>
<dbReference type="InterPro" id="IPR051531">
    <property type="entry name" value="N-acetyltransferase"/>
</dbReference>